<evidence type="ECO:0000313" key="2">
    <source>
        <dbReference type="EMBL" id="MDZ5764608.1"/>
    </source>
</evidence>
<proteinExistence type="predicted"/>
<protein>
    <submittedName>
        <fullName evidence="2">Uncharacterized protein</fullName>
    </submittedName>
</protein>
<dbReference type="EMBL" id="JAXRVB010000007">
    <property type="protein sequence ID" value="MDZ5764608.1"/>
    <property type="molecule type" value="Genomic_DNA"/>
</dbReference>
<reference evidence="2" key="1">
    <citation type="submission" date="2023-12" db="EMBL/GenBank/DDBJ databases">
        <title>'Antibacterial potential of Stenotrophomonas maltophilia cystic fibrosis isolates' (manuscript under preparation).</title>
        <authorList>
            <person name="Crisan C.V."/>
            <person name="Pettis M."/>
            <person name="Goldberg J.B."/>
        </authorList>
    </citation>
    <scope>NUCLEOTIDE SEQUENCE</scope>
    <source>
        <strain evidence="2">CCV129</strain>
    </source>
</reference>
<name>A0AAJ2WKX0_STEMA</name>
<organism evidence="2 3">
    <name type="scientific">Stenotrophomonas maltophilia</name>
    <name type="common">Pseudomonas maltophilia</name>
    <name type="synonym">Xanthomonas maltophilia</name>
    <dbReference type="NCBI Taxonomy" id="40324"/>
    <lineage>
        <taxon>Bacteria</taxon>
        <taxon>Pseudomonadati</taxon>
        <taxon>Pseudomonadota</taxon>
        <taxon>Gammaproteobacteria</taxon>
        <taxon>Lysobacterales</taxon>
        <taxon>Lysobacteraceae</taxon>
        <taxon>Stenotrophomonas</taxon>
        <taxon>Stenotrophomonas maltophilia group</taxon>
    </lineage>
</organism>
<gene>
    <name evidence="2" type="ORF">U4I38_08985</name>
</gene>
<evidence type="ECO:0000256" key="1">
    <source>
        <dbReference type="SAM" id="MobiDB-lite"/>
    </source>
</evidence>
<evidence type="ECO:0000313" key="3">
    <source>
        <dbReference type="Proteomes" id="UP001288387"/>
    </source>
</evidence>
<dbReference type="RefSeq" id="WP_322540463.1">
    <property type="nucleotide sequence ID" value="NZ_JAXRVB010000007.1"/>
</dbReference>
<dbReference type="AlphaFoldDB" id="A0AAJ2WKX0"/>
<sequence length="188" mass="20037">MNLFDAESRSHTFPHFPLTSPGRESIVCRTEPKNSKSAVSAPESIAVFLRLQFVRADVFLRREGGSHTTPVRGKLPAGLTPVLSLPTPSVRRLRTSPRDFNLKSGDVPVTHGAPSTPGNPSARQISLAFGLIADTLEWPNDAYQAFIARLIAVGVCPLAITLGDILAAYTATRDANGGAPGTDDKAVH</sequence>
<accession>A0AAJ2WKX0</accession>
<dbReference type="Proteomes" id="UP001288387">
    <property type="component" value="Unassembled WGS sequence"/>
</dbReference>
<feature type="region of interest" description="Disordered" evidence="1">
    <location>
        <begin position="101"/>
        <end position="120"/>
    </location>
</feature>
<comment type="caution">
    <text evidence="2">The sequence shown here is derived from an EMBL/GenBank/DDBJ whole genome shotgun (WGS) entry which is preliminary data.</text>
</comment>